<keyword evidence="19" id="KW-1185">Reference proteome</keyword>
<keyword evidence="5" id="KW-0808">Transferase</keyword>
<evidence type="ECO:0000256" key="8">
    <source>
        <dbReference type="ARBA" id="ARBA00022729"/>
    </source>
</evidence>
<dbReference type="InterPro" id="IPR013083">
    <property type="entry name" value="Znf_RING/FYVE/PHD"/>
</dbReference>
<keyword evidence="8" id="KW-0732">Signal</keyword>
<sequence>METTAAPENDQQEAAQRSQMNRSSFYMLLFLFSLLFFNFSDDTSVRNGRPTKADLLEELQQEKEILNNMTFGVNVTHPLPTSVLTPLKKLRSIQESPTSHYYHNITGIFRGQWENRNISIPSTVNKTEMEEARSKFKFDGPGLFSINLKAMSTNNEDINYIEGYIRLKDHEKSDYGALLLAGGVHYLSNGSLYLMVVPDGKPIPLEDLLHMLPTNETLESTRRVIDEQLDKRMDEIEKEKYWDWQPTDDESDRSNSAPFSCNFQMFAQLHPVPSNIKMSELLDYERGILLLFICRLCNYIHVKKIAELEFPQGASTISSPPLLLSSEMFSPNCWFLLSSSKQPGIKIEKYYSKAVTYAGIASVIAVIQIFSLINQMEHTPTPSSVSNVSYWTIAMQAVMDGYQCLLYLTTGVVIENVFIPFATTAFFTFVLVSIFGMRYLLVVWRIQRPESIRPSTPASPTPELGNDNRSPDTENLLPVANVRRPNTNEESNPQHYVKHILQIMFIDAVLLLGLFLFYQSVTRSAFVQNIIVSTLGFIFYSFWVPQIVRNVFRGCRHPLSHRYIFVMSITRLSVPLYFYGCPDNLIGHETTPWVWLLVGYVALQVAILLLQDAFGPRFFVPSKYLPQTYNYHPILSTDDEEALPNGDEDADTKSHLQPRDCAICMLPIDTSAGKHTGLNVLSRTTYMMTPCHHMFHTECLERWMRIKLECPVCRAYLPAC</sequence>
<dbReference type="InterPro" id="IPR001841">
    <property type="entry name" value="Znf_RING"/>
</dbReference>
<dbReference type="EC" id="2.3.2.27" evidence="4"/>
<dbReference type="SMART" id="SM00184">
    <property type="entry name" value="RING"/>
    <property type="match status" value="1"/>
</dbReference>
<accession>A0ABP9YXG4</accession>
<evidence type="ECO:0000256" key="3">
    <source>
        <dbReference type="ARBA" id="ARBA00004906"/>
    </source>
</evidence>
<comment type="catalytic activity">
    <reaction evidence="1">
        <text>S-ubiquitinyl-[E2 ubiquitin-conjugating enzyme]-L-cysteine + [acceptor protein]-L-lysine = [E2 ubiquitin-conjugating enzyme]-L-cysteine + N(6)-ubiquitinyl-[acceptor protein]-L-lysine.</text>
        <dbReference type="EC" id="2.3.2.27"/>
    </reaction>
</comment>
<gene>
    <name evidence="18" type="ORF">MFLAVUS_004998</name>
</gene>
<evidence type="ECO:0000256" key="4">
    <source>
        <dbReference type="ARBA" id="ARBA00012483"/>
    </source>
</evidence>
<keyword evidence="7" id="KW-0479">Metal-binding</keyword>
<evidence type="ECO:0000256" key="13">
    <source>
        <dbReference type="ARBA" id="ARBA00023136"/>
    </source>
</evidence>
<feature type="transmembrane region" description="Helical" evidence="16">
    <location>
        <begin position="23"/>
        <end position="40"/>
    </location>
</feature>
<evidence type="ECO:0000313" key="18">
    <source>
        <dbReference type="EMBL" id="GAA5811560.1"/>
    </source>
</evidence>
<dbReference type="PROSITE" id="PS50089">
    <property type="entry name" value="ZF_RING_2"/>
    <property type="match status" value="1"/>
</dbReference>
<evidence type="ECO:0000256" key="1">
    <source>
        <dbReference type="ARBA" id="ARBA00000900"/>
    </source>
</evidence>
<comment type="caution">
    <text evidence="18">The sequence shown here is derived from an EMBL/GenBank/DDBJ whole genome shotgun (WGS) entry which is preliminary data.</text>
</comment>
<evidence type="ECO:0000256" key="5">
    <source>
        <dbReference type="ARBA" id="ARBA00022679"/>
    </source>
</evidence>
<keyword evidence="12 16" id="KW-1133">Transmembrane helix</keyword>
<reference evidence="18 19" key="1">
    <citation type="submission" date="2024-04" db="EMBL/GenBank/DDBJ databases">
        <title>genome sequences of Mucor flavus KT1a and Helicostylum pulchrum KT1b strains isolated from the surface of a dry-aged beef.</title>
        <authorList>
            <person name="Toyotome T."/>
            <person name="Hosono M."/>
            <person name="Torimaru M."/>
            <person name="Fukuda K."/>
            <person name="Mikami N."/>
        </authorList>
    </citation>
    <scope>NUCLEOTIDE SEQUENCE [LARGE SCALE GENOMIC DNA]</scope>
    <source>
        <strain evidence="18 19">KT1a</strain>
    </source>
</reference>
<evidence type="ECO:0000256" key="7">
    <source>
        <dbReference type="ARBA" id="ARBA00022723"/>
    </source>
</evidence>
<feature type="transmembrane region" description="Helical" evidence="16">
    <location>
        <begin position="525"/>
        <end position="543"/>
    </location>
</feature>
<dbReference type="InterPro" id="IPR024766">
    <property type="entry name" value="Znf_RING_H2"/>
</dbReference>
<organism evidence="18 19">
    <name type="scientific">Mucor flavus</name>
    <dbReference type="NCBI Taxonomy" id="439312"/>
    <lineage>
        <taxon>Eukaryota</taxon>
        <taxon>Fungi</taxon>
        <taxon>Fungi incertae sedis</taxon>
        <taxon>Mucoromycota</taxon>
        <taxon>Mucoromycotina</taxon>
        <taxon>Mucoromycetes</taxon>
        <taxon>Mucorales</taxon>
        <taxon>Mucorineae</taxon>
        <taxon>Mucoraceae</taxon>
        <taxon>Mucor</taxon>
    </lineage>
</organism>
<dbReference type="Pfam" id="PF11145">
    <property type="entry name" value="DUF2921"/>
    <property type="match status" value="2"/>
</dbReference>
<name>A0ABP9YXG4_9FUNG</name>
<dbReference type="Proteomes" id="UP001473302">
    <property type="component" value="Unassembled WGS sequence"/>
</dbReference>
<dbReference type="InterPro" id="IPR050731">
    <property type="entry name" value="HRD1_E3_ubiq-ligases"/>
</dbReference>
<comment type="pathway">
    <text evidence="3">Protein modification; protein ubiquitination.</text>
</comment>
<evidence type="ECO:0000256" key="12">
    <source>
        <dbReference type="ARBA" id="ARBA00022989"/>
    </source>
</evidence>
<dbReference type="Pfam" id="PF12678">
    <property type="entry name" value="zf-rbx1"/>
    <property type="match status" value="1"/>
</dbReference>
<dbReference type="PANTHER" id="PTHR22763:SF162">
    <property type="entry name" value="TRANSMEMBRANE E3 UBIQUITIN-PROTEIN LIGASE 1"/>
    <property type="match status" value="1"/>
</dbReference>
<evidence type="ECO:0000256" key="16">
    <source>
        <dbReference type="SAM" id="Phobius"/>
    </source>
</evidence>
<feature type="transmembrane region" description="Helical" evidence="16">
    <location>
        <begin position="500"/>
        <end position="519"/>
    </location>
</feature>
<feature type="transmembrane region" description="Helical" evidence="16">
    <location>
        <begin position="417"/>
        <end position="441"/>
    </location>
</feature>
<feature type="domain" description="RING-type" evidence="17">
    <location>
        <begin position="661"/>
        <end position="714"/>
    </location>
</feature>
<evidence type="ECO:0000256" key="15">
    <source>
        <dbReference type="SAM" id="MobiDB-lite"/>
    </source>
</evidence>
<feature type="region of interest" description="Disordered" evidence="15">
    <location>
        <begin position="453"/>
        <end position="472"/>
    </location>
</feature>
<evidence type="ECO:0000313" key="19">
    <source>
        <dbReference type="Proteomes" id="UP001473302"/>
    </source>
</evidence>
<evidence type="ECO:0000256" key="14">
    <source>
        <dbReference type="PROSITE-ProRule" id="PRU00175"/>
    </source>
</evidence>
<proteinExistence type="predicted"/>
<evidence type="ECO:0000256" key="6">
    <source>
        <dbReference type="ARBA" id="ARBA00022692"/>
    </source>
</evidence>
<keyword evidence="6 16" id="KW-0812">Transmembrane</keyword>
<comment type="subcellular location">
    <subcellularLocation>
        <location evidence="2">Endomembrane system</location>
        <topology evidence="2">Multi-pass membrane protein</topology>
    </subcellularLocation>
</comment>
<keyword evidence="11" id="KW-0862">Zinc</keyword>
<keyword evidence="10" id="KW-0833">Ubl conjugation pathway</keyword>
<dbReference type="Gene3D" id="3.30.40.10">
    <property type="entry name" value="Zinc/RING finger domain, C3HC4 (zinc finger)"/>
    <property type="match status" value="1"/>
</dbReference>
<dbReference type="SUPFAM" id="SSF57850">
    <property type="entry name" value="RING/U-box"/>
    <property type="match status" value="1"/>
</dbReference>
<dbReference type="InterPro" id="IPR021319">
    <property type="entry name" value="DUF2921"/>
</dbReference>
<evidence type="ECO:0000256" key="2">
    <source>
        <dbReference type="ARBA" id="ARBA00004127"/>
    </source>
</evidence>
<protein>
    <recommendedName>
        <fullName evidence="4">RING-type E3 ubiquitin transferase</fullName>
        <ecNumber evidence="4">2.3.2.27</ecNumber>
    </recommendedName>
</protein>
<feature type="transmembrane region" description="Helical" evidence="16">
    <location>
        <begin position="592"/>
        <end position="610"/>
    </location>
</feature>
<evidence type="ECO:0000256" key="11">
    <source>
        <dbReference type="ARBA" id="ARBA00022833"/>
    </source>
</evidence>
<evidence type="ECO:0000259" key="17">
    <source>
        <dbReference type="PROSITE" id="PS50089"/>
    </source>
</evidence>
<feature type="transmembrane region" description="Helical" evidence="16">
    <location>
        <begin position="354"/>
        <end position="373"/>
    </location>
</feature>
<dbReference type="EMBL" id="BAABUK010000010">
    <property type="protein sequence ID" value="GAA5811560.1"/>
    <property type="molecule type" value="Genomic_DNA"/>
</dbReference>
<evidence type="ECO:0000256" key="10">
    <source>
        <dbReference type="ARBA" id="ARBA00022786"/>
    </source>
</evidence>
<keyword evidence="13 16" id="KW-0472">Membrane</keyword>
<feature type="transmembrane region" description="Helical" evidence="16">
    <location>
        <begin position="563"/>
        <end position="580"/>
    </location>
</feature>
<evidence type="ECO:0000256" key="9">
    <source>
        <dbReference type="ARBA" id="ARBA00022771"/>
    </source>
</evidence>
<keyword evidence="9 14" id="KW-0863">Zinc-finger</keyword>
<dbReference type="PANTHER" id="PTHR22763">
    <property type="entry name" value="RING ZINC FINGER PROTEIN"/>
    <property type="match status" value="1"/>
</dbReference>